<evidence type="ECO:0000313" key="3">
    <source>
        <dbReference type="Proteomes" id="UP000006062"/>
    </source>
</evidence>
<proteinExistence type="predicted"/>
<evidence type="ECO:0000256" key="1">
    <source>
        <dbReference type="SAM" id="MobiDB-lite"/>
    </source>
</evidence>
<organism evidence="2 3">
    <name type="scientific">Thiocystis violascens (strain ATCC 17096 / DSM 198 / 6111)</name>
    <name type="common">Chromatium violascens</name>
    <dbReference type="NCBI Taxonomy" id="765911"/>
    <lineage>
        <taxon>Bacteria</taxon>
        <taxon>Pseudomonadati</taxon>
        <taxon>Pseudomonadota</taxon>
        <taxon>Gammaproteobacteria</taxon>
        <taxon>Chromatiales</taxon>
        <taxon>Chromatiaceae</taxon>
        <taxon>Thiocystis</taxon>
    </lineage>
</organism>
<dbReference type="RefSeq" id="WP_014777791.1">
    <property type="nucleotide sequence ID" value="NC_018012.1"/>
</dbReference>
<feature type="compositionally biased region" description="Basic and acidic residues" evidence="1">
    <location>
        <begin position="15"/>
        <end position="26"/>
    </location>
</feature>
<reference evidence="2 3" key="1">
    <citation type="submission" date="2012-06" db="EMBL/GenBank/DDBJ databases">
        <title>Complete sequence of Thiocystis violascens DSM 198.</title>
        <authorList>
            <consortium name="US DOE Joint Genome Institute"/>
            <person name="Lucas S."/>
            <person name="Han J."/>
            <person name="Lapidus A."/>
            <person name="Cheng J.-F."/>
            <person name="Goodwin L."/>
            <person name="Pitluck S."/>
            <person name="Peters L."/>
            <person name="Ovchinnikova G."/>
            <person name="Teshima H."/>
            <person name="Detter J.C."/>
            <person name="Han C."/>
            <person name="Tapia R."/>
            <person name="Land M."/>
            <person name="Hauser L."/>
            <person name="Kyrpides N."/>
            <person name="Ivanova N."/>
            <person name="Pagani I."/>
            <person name="Vogl K."/>
            <person name="Liu Z."/>
            <person name="Frigaard N.-U."/>
            <person name="Bryant D."/>
            <person name="Woyke T."/>
        </authorList>
    </citation>
    <scope>NUCLEOTIDE SEQUENCE [LARGE SCALE GENOMIC DNA]</scope>
    <source>
        <strain evidence="3">ATCC 17096 / DSM 198 / 6111</strain>
    </source>
</reference>
<gene>
    <name evidence="2" type="ordered locus">Thivi_1287</name>
</gene>
<dbReference type="KEGG" id="tvi:Thivi_1287"/>
<dbReference type="HOGENOM" id="CLU_2703697_0_0_6"/>
<dbReference type="STRING" id="765911.Thivi_1287"/>
<dbReference type="Proteomes" id="UP000006062">
    <property type="component" value="Chromosome"/>
</dbReference>
<keyword evidence="3" id="KW-1185">Reference proteome</keyword>
<name>I3Y8J0_THIV6</name>
<evidence type="ECO:0000313" key="2">
    <source>
        <dbReference type="EMBL" id="AFL73308.1"/>
    </source>
</evidence>
<feature type="region of interest" description="Disordered" evidence="1">
    <location>
        <begin position="15"/>
        <end position="39"/>
    </location>
</feature>
<sequence>MVSIAAKIVCAETLRRGRHQSERDDGQGEEPASANGSKLWNANSMHCPWPTTFDSILKFLSLGNEKQDYPFPI</sequence>
<dbReference type="AlphaFoldDB" id="I3Y8J0"/>
<protein>
    <submittedName>
        <fullName evidence="2">Uncharacterized protein</fullName>
    </submittedName>
</protein>
<dbReference type="EMBL" id="CP003154">
    <property type="protein sequence ID" value="AFL73308.1"/>
    <property type="molecule type" value="Genomic_DNA"/>
</dbReference>
<accession>I3Y8J0</accession>